<evidence type="ECO:0000313" key="2">
    <source>
        <dbReference type="Proteomes" id="UP000027982"/>
    </source>
</evidence>
<gene>
    <name evidence="1" type="ORF">OP10G_2253</name>
</gene>
<dbReference type="AlphaFoldDB" id="A0A068NQD3"/>
<dbReference type="HOGENOM" id="CLU_1419589_0_0_0"/>
<dbReference type="EMBL" id="CP007139">
    <property type="protein sequence ID" value="AIE85621.1"/>
    <property type="molecule type" value="Genomic_DNA"/>
</dbReference>
<dbReference type="KEGG" id="fgi:OP10G_2253"/>
<dbReference type="Proteomes" id="UP000027982">
    <property type="component" value="Chromosome"/>
</dbReference>
<organism evidence="1 2">
    <name type="scientific">Fimbriimonas ginsengisoli Gsoil 348</name>
    <dbReference type="NCBI Taxonomy" id="661478"/>
    <lineage>
        <taxon>Bacteria</taxon>
        <taxon>Bacillati</taxon>
        <taxon>Armatimonadota</taxon>
        <taxon>Fimbriimonadia</taxon>
        <taxon>Fimbriimonadales</taxon>
        <taxon>Fimbriimonadaceae</taxon>
        <taxon>Fimbriimonas</taxon>
    </lineage>
</organism>
<protein>
    <recommendedName>
        <fullName evidence="3">Transglutaminase-like domain-containing protein</fullName>
    </recommendedName>
</protein>
<name>A0A068NQD3_FIMGI</name>
<proteinExistence type="predicted"/>
<accession>A0A068NQD3</accession>
<evidence type="ECO:0000313" key="1">
    <source>
        <dbReference type="EMBL" id="AIE85621.1"/>
    </source>
</evidence>
<sequence>MGSAPDWDRLDRLTGIARSVDLTCRSWRTVADSLRIEAVKEMGALTPTDLYWLGSAWWAFHEPACHLRYPRWAADTARQPNLALLHPEGGNCESSANGHAALLSYLGVPSRTVYGKLMPSGEGHVWTISDVDGVPLAADVHLARATEWERTMNMPWRPSPAQIQLPSGFQEALRFTRLHRPDDPSLSPIAP</sequence>
<keyword evidence="2" id="KW-1185">Reference proteome</keyword>
<dbReference type="RefSeq" id="WP_025225817.1">
    <property type="nucleotide sequence ID" value="NZ_CP007139.1"/>
</dbReference>
<evidence type="ECO:0008006" key="3">
    <source>
        <dbReference type="Google" id="ProtNLM"/>
    </source>
</evidence>
<reference evidence="1 2" key="1">
    <citation type="journal article" date="2014" name="PLoS ONE">
        <title>The first complete genome sequence of the class fimbriimonadia in the phylum armatimonadetes.</title>
        <authorList>
            <person name="Hu Z.Y."/>
            <person name="Wang Y.Z."/>
            <person name="Im W.T."/>
            <person name="Wang S.Y."/>
            <person name="Zhao G.P."/>
            <person name="Zheng H.J."/>
            <person name="Quan Z.X."/>
        </authorList>
    </citation>
    <scope>NUCLEOTIDE SEQUENCE [LARGE SCALE GENOMIC DNA]</scope>
    <source>
        <strain evidence="1">Gsoil 348</strain>
    </source>
</reference>